<reference evidence="11 12" key="2">
    <citation type="journal article" date="2010" name="Nucleic Acids Res.">
        <title>BeetleBase in 2010: revisions to provide comprehensive genomic information for Tribolium castaneum.</title>
        <authorList>
            <person name="Kim H.S."/>
            <person name="Murphy T."/>
            <person name="Xia J."/>
            <person name="Caragea D."/>
            <person name="Park Y."/>
            <person name="Beeman R.W."/>
            <person name="Lorenzen M.D."/>
            <person name="Butcher S."/>
            <person name="Manak J.R."/>
            <person name="Brown S.J."/>
        </authorList>
    </citation>
    <scope>GENOME REANNOTATION</scope>
    <source>
        <strain evidence="11 12">Georgia GA2</strain>
    </source>
</reference>
<comment type="subcellular location">
    <subcellularLocation>
        <location evidence="1">Secreted</location>
    </subcellularLocation>
</comment>
<feature type="domain" description="THD" evidence="10">
    <location>
        <begin position="253"/>
        <end position="403"/>
    </location>
</feature>
<reference evidence="11 12" key="1">
    <citation type="journal article" date="2008" name="Nature">
        <title>The genome of the model beetle and pest Tribolium castaneum.</title>
        <authorList>
            <consortium name="Tribolium Genome Sequencing Consortium"/>
            <person name="Richards S."/>
            <person name="Gibbs R.A."/>
            <person name="Weinstock G.M."/>
            <person name="Brown S.J."/>
            <person name="Denell R."/>
            <person name="Beeman R.W."/>
            <person name="Gibbs R."/>
            <person name="Beeman R.W."/>
            <person name="Brown S.J."/>
            <person name="Bucher G."/>
            <person name="Friedrich M."/>
            <person name="Grimmelikhuijzen C.J."/>
            <person name="Klingler M."/>
            <person name="Lorenzen M."/>
            <person name="Richards S."/>
            <person name="Roth S."/>
            <person name="Schroder R."/>
            <person name="Tautz D."/>
            <person name="Zdobnov E.M."/>
            <person name="Muzny D."/>
            <person name="Gibbs R.A."/>
            <person name="Weinstock G.M."/>
            <person name="Attaway T."/>
            <person name="Bell S."/>
            <person name="Buhay C.J."/>
            <person name="Chandrabose M.N."/>
            <person name="Chavez D."/>
            <person name="Clerk-Blankenburg K.P."/>
            <person name="Cree A."/>
            <person name="Dao M."/>
            <person name="Davis C."/>
            <person name="Chacko J."/>
            <person name="Dinh H."/>
            <person name="Dugan-Rocha S."/>
            <person name="Fowler G."/>
            <person name="Garner T.T."/>
            <person name="Garnes J."/>
            <person name="Gnirke A."/>
            <person name="Hawes A."/>
            <person name="Hernandez J."/>
            <person name="Hines S."/>
            <person name="Holder M."/>
            <person name="Hume J."/>
            <person name="Jhangiani S.N."/>
            <person name="Joshi V."/>
            <person name="Khan Z.M."/>
            <person name="Jackson L."/>
            <person name="Kovar C."/>
            <person name="Kowis A."/>
            <person name="Lee S."/>
            <person name="Lewis L.R."/>
            <person name="Margolis J."/>
            <person name="Morgan M."/>
            <person name="Nazareth L.V."/>
            <person name="Nguyen N."/>
            <person name="Okwuonu G."/>
            <person name="Parker D."/>
            <person name="Richards S."/>
            <person name="Ruiz S.J."/>
            <person name="Santibanez J."/>
            <person name="Savard J."/>
            <person name="Scherer S.E."/>
            <person name="Schneider B."/>
            <person name="Sodergren E."/>
            <person name="Tautz D."/>
            <person name="Vattahil S."/>
            <person name="Villasana D."/>
            <person name="White C.S."/>
            <person name="Wright R."/>
            <person name="Park Y."/>
            <person name="Beeman R.W."/>
            <person name="Lord J."/>
            <person name="Oppert B."/>
            <person name="Lorenzen M."/>
            <person name="Brown S."/>
            <person name="Wang L."/>
            <person name="Savard J."/>
            <person name="Tautz D."/>
            <person name="Richards S."/>
            <person name="Weinstock G."/>
            <person name="Gibbs R.A."/>
            <person name="Liu Y."/>
            <person name="Worley K."/>
            <person name="Weinstock G."/>
            <person name="Elsik C.G."/>
            <person name="Reese J.T."/>
            <person name="Elhaik E."/>
            <person name="Landan G."/>
            <person name="Graur D."/>
            <person name="Arensburger P."/>
            <person name="Atkinson P."/>
            <person name="Beeman R.W."/>
            <person name="Beidler J."/>
            <person name="Brown S.J."/>
            <person name="Demuth J.P."/>
            <person name="Drury D.W."/>
            <person name="Du Y.Z."/>
            <person name="Fujiwara H."/>
            <person name="Lorenzen M."/>
            <person name="Maselli V."/>
            <person name="Osanai M."/>
            <person name="Park Y."/>
            <person name="Robertson H.M."/>
            <person name="Tu Z."/>
            <person name="Wang J.J."/>
            <person name="Wang S."/>
            <person name="Richards S."/>
            <person name="Song H."/>
            <person name="Zhang L."/>
            <person name="Sodergren E."/>
            <person name="Werner D."/>
            <person name="Stanke M."/>
            <person name="Morgenstern B."/>
            <person name="Solovyev V."/>
            <person name="Kosarev P."/>
            <person name="Brown G."/>
            <person name="Chen H.C."/>
            <person name="Ermolaeva O."/>
            <person name="Hlavina W."/>
            <person name="Kapustin Y."/>
            <person name="Kiryutin B."/>
            <person name="Kitts P."/>
            <person name="Maglott D."/>
            <person name="Pruitt K."/>
            <person name="Sapojnikov V."/>
            <person name="Souvorov A."/>
            <person name="Mackey A.J."/>
            <person name="Waterhouse R.M."/>
            <person name="Wyder S."/>
            <person name="Zdobnov E.M."/>
            <person name="Zdobnov E.M."/>
            <person name="Wyder S."/>
            <person name="Kriventseva E.V."/>
            <person name="Kadowaki T."/>
            <person name="Bork P."/>
            <person name="Aranda M."/>
            <person name="Bao R."/>
            <person name="Beermann A."/>
            <person name="Berns N."/>
            <person name="Bolognesi R."/>
            <person name="Bonneton F."/>
            <person name="Bopp D."/>
            <person name="Brown S.J."/>
            <person name="Bucher G."/>
            <person name="Butts T."/>
            <person name="Chaumot A."/>
            <person name="Denell R.E."/>
            <person name="Ferrier D.E."/>
            <person name="Friedrich M."/>
            <person name="Gordon C.M."/>
            <person name="Jindra M."/>
            <person name="Klingler M."/>
            <person name="Lan Q."/>
            <person name="Lattorff H.M."/>
            <person name="Laudet V."/>
            <person name="von Levetsow C."/>
            <person name="Liu Z."/>
            <person name="Lutz R."/>
            <person name="Lynch J.A."/>
            <person name="da Fonseca R.N."/>
            <person name="Posnien N."/>
            <person name="Reuter R."/>
            <person name="Roth S."/>
            <person name="Savard J."/>
            <person name="Schinko J.B."/>
            <person name="Schmitt C."/>
            <person name="Schoppmeier M."/>
            <person name="Schroder R."/>
            <person name="Shippy T.D."/>
            <person name="Simonnet F."/>
            <person name="Marques-Souza H."/>
            <person name="Tautz D."/>
            <person name="Tomoyasu Y."/>
            <person name="Trauner J."/>
            <person name="Van der Zee M."/>
            <person name="Vervoort M."/>
            <person name="Wittkopp N."/>
            <person name="Wimmer E.A."/>
            <person name="Yang X."/>
            <person name="Jones A.K."/>
            <person name="Sattelle D.B."/>
            <person name="Ebert P.R."/>
            <person name="Nelson D."/>
            <person name="Scott J.G."/>
            <person name="Beeman R.W."/>
            <person name="Muthukrishnan S."/>
            <person name="Kramer K.J."/>
            <person name="Arakane Y."/>
            <person name="Beeman R.W."/>
            <person name="Zhu Q."/>
            <person name="Hogenkamp D."/>
            <person name="Dixit R."/>
            <person name="Oppert B."/>
            <person name="Jiang H."/>
            <person name="Zou Z."/>
            <person name="Marshall J."/>
            <person name="Elpidina E."/>
            <person name="Vinokurov K."/>
            <person name="Oppert C."/>
            <person name="Zou Z."/>
            <person name="Evans J."/>
            <person name="Lu Z."/>
            <person name="Zhao P."/>
            <person name="Sumathipala N."/>
            <person name="Altincicek B."/>
            <person name="Vilcinskas A."/>
            <person name="Williams M."/>
            <person name="Hultmark D."/>
            <person name="Hetru C."/>
            <person name="Jiang H."/>
            <person name="Grimmelikhuijzen C.J."/>
            <person name="Hauser F."/>
            <person name="Cazzamali G."/>
            <person name="Williamson M."/>
            <person name="Park Y."/>
            <person name="Li B."/>
            <person name="Tanaka Y."/>
            <person name="Predel R."/>
            <person name="Neupert S."/>
            <person name="Schachtner J."/>
            <person name="Verleyen P."/>
            <person name="Raible F."/>
            <person name="Bork P."/>
            <person name="Friedrich M."/>
            <person name="Walden K.K."/>
            <person name="Robertson H.M."/>
            <person name="Angeli S."/>
            <person name="Foret S."/>
            <person name="Bucher G."/>
            <person name="Schuetz S."/>
            <person name="Maleszka R."/>
            <person name="Wimmer E.A."/>
            <person name="Beeman R.W."/>
            <person name="Lorenzen M."/>
            <person name="Tomoyasu Y."/>
            <person name="Miller S.C."/>
            <person name="Grossmann D."/>
            <person name="Bucher G."/>
        </authorList>
    </citation>
    <scope>NUCLEOTIDE SEQUENCE [LARGE SCALE GENOMIC DNA]</scope>
    <source>
        <strain evidence="11 12">Georgia GA2</strain>
    </source>
</reference>
<evidence type="ECO:0000256" key="8">
    <source>
        <dbReference type="SAM" id="MobiDB-lite"/>
    </source>
</evidence>
<keyword evidence="9" id="KW-1133">Transmembrane helix</keyword>
<proteinExistence type="inferred from homology"/>
<feature type="region of interest" description="Disordered" evidence="8">
    <location>
        <begin position="195"/>
        <end position="218"/>
    </location>
</feature>
<comment type="similarity">
    <text evidence="2">Belongs to the tumor necrosis factor family.</text>
</comment>
<feature type="transmembrane region" description="Helical" evidence="9">
    <location>
        <begin position="31"/>
        <end position="52"/>
    </location>
</feature>
<dbReference type="InterPro" id="IPR051748">
    <property type="entry name" value="TNF_Ligand_Superfamily"/>
</dbReference>
<dbReference type="PROSITE" id="PS00251">
    <property type="entry name" value="THD_1"/>
    <property type="match status" value="1"/>
</dbReference>
<evidence type="ECO:0000256" key="1">
    <source>
        <dbReference type="ARBA" id="ARBA00004613"/>
    </source>
</evidence>
<dbReference type="GO" id="GO:0005125">
    <property type="term" value="F:cytokine activity"/>
    <property type="evidence" value="ECO:0000318"/>
    <property type="project" value="GO_Central"/>
</dbReference>
<dbReference type="HOGENOM" id="CLU_673261_0_0_1"/>
<dbReference type="PANTHER" id="PTHR15151">
    <property type="entry name" value="PROTEIN EIGER"/>
    <property type="match status" value="1"/>
</dbReference>
<name>D6W760_TRICA</name>
<dbReference type="Pfam" id="PF00229">
    <property type="entry name" value="TNF"/>
    <property type="match status" value="1"/>
</dbReference>
<evidence type="ECO:0000256" key="9">
    <source>
        <dbReference type="SAM" id="Phobius"/>
    </source>
</evidence>
<evidence type="ECO:0000313" key="12">
    <source>
        <dbReference type="Proteomes" id="UP000007266"/>
    </source>
</evidence>
<sequence length="409" mass="47477">MKNGDCKLPIQEDHRAFLKKPKPLKTTTSKIFLITALILLAAMSLMIVITFISINGMQELRGEVDSLKAMVKSLHEKIEEEISRNKTEENFGDDYPDWGETINDYYFDYDGSEVYGDYDQLETGEPYTKDAKDATVPPREKRSITGYTEDEPTANAEQYGEERRRNNTFRKNYPHFYTTPPSSFQFPFYPEAKAQQDWTSSPRPYTRKSRIMQSGDSRENPDIEFITAHTRHRQRRLELDEHQVRTGRMRPLPSVHFSGDTSKYVYGQHENFNGNGHLRHPQTTYVDWVESDWFGKLGMDQYFAFSDGLLTVKEPGLYFIYAQIFYYDIHDTNGFRVYRNENETLLQCTTMTHSSERVMKGNTCFTAAASYLNENDKISLVDLSEARYSLFEPGKSFFGVVKLGDVKIK</sequence>
<feature type="region of interest" description="Disordered" evidence="8">
    <location>
        <begin position="125"/>
        <end position="165"/>
    </location>
</feature>
<feature type="compositionally biased region" description="Basic and acidic residues" evidence="8">
    <location>
        <begin position="127"/>
        <end position="143"/>
    </location>
</feature>
<dbReference type="InterPro" id="IPR006052">
    <property type="entry name" value="TNF_dom"/>
</dbReference>
<keyword evidence="9" id="KW-0472">Membrane</keyword>
<keyword evidence="6" id="KW-0325">Glycoprotein</keyword>
<dbReference type="KEGG" id="tca:661208"/>
<evidence type="ECO:0000259" key="10">
    <source>
        <dbReference type="PROSITE" id="PS50049"/>
    </source>
</evidence>
<evidence type="ECO:0000256" key="3">
    <source>
        <dbReference type="ARBA" id="ARBA00022514"/>
    </source>
</evidence>
<keyword evidence="4" id="KW-0964">Secreted</keyword>
<dbReference type="PhylomeDB" id="D6W760"/>
<gene>
    <name evidence="11" type="primary">AUGUSTUS-3.0.2_13579</name>
    <name evidence="11" type="ORF">TcasGA2_TC013579</name>
</gene>
<accession>D6W760</accession>
<feature type="coiled-coil region" evidence="7">
    <location>
        <begin position="57"/>
        <end position="84"/>
    </location>
</feature>
<dbReference type="InterPro" id="IPR008983">
    <property type="entry name" value="Tumour_necrosis_fac-like_dom"/>
</dbReference>
<keyword evidence="5" id="KW-1015">Disulfide bond</keyword>
<dbReference type="OrthoDB" id="6159739at2759"/>
<keyword evidence="7" id="KW-0175">Coiled coil</keyword>
<dbReference type="PANTHER" id="PTHR15151:SF24">
    <property type="entry name" value="A PROLIFERATION-INDUCING LIGAND-LIKE PROTEIN-RELATED"/>
    <property type="match status" value="1"/>
</dbReference>
<evidence type="ECO:0000256" key="7">
    <source>
        <dbReference type="SAM" id="Coils"/>
    </source>
</evidence>
<keyword evidence="9" id="KW-0812">Transmembrane</keyword>
<dbReference type="EMBL" id="KQ971307">
    <property type="protein sequence ID" value="EFA11405.1"/>
    <property type="molecule type" value="Genomic_DNA"/>
</dbReference>
<dbReference type="InParanoid" id="D6W760"/>
<dbReference type="InterPro" id="IPR021184">
    <property type="entry name" value="TNF_CS"/>
</dbReference>
<evidence type="ECO:0000256" key="4">
    <source>
        <dbReference type="ARBA" id="ARBA00022525"/>
    </source>
</evidence>
<evidence type="ECO:0000256" key="6">
    <source>
        <dbReference type="ARBA" id="ARBA00023180"/>
    </source>
</evidence>
<dbReference type="GO" id="GO:0005615">
    <property type="term" value="C:extracellular space"/>
    <property type="evidence" value="ECO:0000318"/>
    <property type="project" value="GO_Central"/>
</dbReference>
<dbReference type="eggNOG" id="ENOG502QUAV">
    <property type="taxonomic scope" value="Eukaryota"/>
</dbReference>
<dbReference type="PROSITE" id="PS50049">
    <property type="entry name" value="THD_2"/>
    <property type="match status" value="1"/>
</dbReference>
<keyword evidence="12" id="KW-1185">Reference proteome</keyword>
<protein>
    <recommendedName>
        <fullName evidence="10">THD domain-containing protein</fullName>
    </recommendedName>
</protein>
<dbReference type="GO" id="GO:0006955">
    <property type="term" value="P:immune response"/>
    <property type="evidence" value="ECO:0000318"/>
    <property type="project" value="GO_Central"/>
</dbReference>
<dbReference type="AlphaFoldDB" id="D6W760"/>
<dbReference type="GO" id="GO:0016020">
    <property type="term" value="C:membrane"/>
    <property type="evidence" value="ECO:0007669"/>
    <property type="project" value="InterPro"/>
</dbReference>
<dbReference type="Gene3D" id="2.60.120.40">
    <property type="match status" value="1"/>
</dbReference>
<dbReference type="Proteomes" id="UP000007266">
    <property type="component" value="Linkage group 1"/>
</dbReference>
<dbReference type="GO" id="GO:0005164">
    <property type="term" value="F:tumor necrosis factor receptor binding"/>
    <property type="evidence" value="ECO:0007669"/>
    <property type="project" value="InterPro"/>
</dbReference>
<dbReference type="SUPFAM" id="SSF49842">
    <property type="entry name" value="TNF-like"/>
    <property type="match status" value="1"/>
</dbReference>
<organism evidence="11 12">
    <name type="scientific">Tribolium castaneum</name>
    <name type="common">Red flour beetle</name>
    <dbReference type="NCBI Taxonomy" id="7070"/>
    <lineage>
        <taxon>Eukaryota</taxon>
        <taxon>Metazoa</taxon>
        <taxon>Ecdysozoa</taxon>
        <taxon>Arthropoda</taxon>
        <taxon>Hexapoda</taxon>
        <taxon>Insecta</taxon>
        <taxon>Pterygota</taxon>
        <taxon>Neoptera</taxon>
        <taxon>Endopterygota</taxon>
        <taxon>Coleoptera</taxon>
        <taxon>Polyphaga</taxon>
        <taxon>Cucujiformia</taxon>
        <taxon>Tenebrionidae</taxon>
        <taxon>Tenebrionidae incertae sedis</taxon>
        <taxon>Tribolium</taxon>
    </lineage>
</organism>
<dbReference type="STRING" id="7070.D6W760"/>
<evidence type="ECO:0000256" key="5">
    <source>
        <dbReference type="ARBA" id="ARBA00023157"/>
    </source>
</evidence>
<keyword evidence="3" id="KW-0202">Cytokine</keyword>
<evidence type="ECO:0000313" key="11">
    <source>
        <dbReference type="EMBL" id="EFA11405.1"/>
    </source>
</evidence>
<evidence type="ECO:0000256" key="2">
    <source>
        <dbReference type="ARBA" id="ARBA00008670"/>
    </source>
</evidence>